<feature type="transmembrane region" description="Helical" evidence="2">
    <location>
        <begin position="60"/>
        <end position="80"/>
    </location>
</feature>
<reference evidence="4 5" key="1">
    <citation type="submission" date="2018-01" db="EMBL/GenBank/DDBJ databases">
        <authorList>
            <person name="Clerissi C."/>
        </authorList>
    </citation>
    <scope>NUCLEOTIDE SEQUENCE [LARGE SCALE GENOMIC DNA]</scope>
    <source>
        <strain evidence="4">Cupriavidus taiwanensis STM 8556</strain>
    </source>
</reference>
<feature type="signal peptide" evidence="3">
    <location>
        <begin position="1"/>
        <end position="27"/>
    </location>
</feature>
<evidence type="ECO:0000256" key="3">
    <source>
        <dbReference type="SAM" id="SignalP"/>
    </source>
</evidence>
<gene>
    <name evidence="4" type="ORF">CBM2613_B140113</name>
</gene>
<dbReference type="AlphaFoldDB" id="A0A976B145"/>
<protein>
    <submittedName>
        <fullName evidence="4">Uncharacterized protein</fullName>
    </submittedName>
</protein>
<name>A0A976B145_9BURK</name>
<evidence type="ECO:0000256" key="2">
    <source>
        <dbReference type="SAM" id="Phobius"/>
    </source>
</evidence>
<dbReference type="Proteomes" id="UP000256952">
    <property type="component" value="Chromosome CBM2613_b"/>
</dbReference>
<proteinExistence type="predicted"/>
<organism evidence="4 5">
    <name type="scientific">Cupriavidus taiwanensis</name>
    <dbReference type="NCBI Taxonomy" id="164546"/>
    <lineage>
        <taxon>Bacteria</taxon>
        <taxon>Pseudomonadati</taxon>
        <taxon>Pseudomonadota</taxon>
        <taxon>Betaproteobacteria</taxon>
        <taxon>Burkholderiales</taxon>
        <taxon>Burkholderiaceae</taxon>
        <taxon>Cupriavidus</taxon>
    </lineage>
</organism>
<dbReference type="EMBL" id="OFTH01000039">
    <property type="protein sequence ID" value="SOZ69339.1"/>
    <property type="molecule type" value="Genomic_DNA"/>
</dbReference>
<evidence type="ECO:0000313" key="4">
    <source>
        <dbReference type="EMBL" id="SOZ69339.1"/>
    </source>
</evidence>
<accession>A0A976B145</accession>
<keyword evidence="2" id="KW-1133">Transmembrane helix</keyword>
<feature type="chain" id="PRO_5037216993" evidence="3">
    <location>
        <begin position="28"/>
        <end position="188"/>
    </location>
</feature>
<feature type="compositionally biased region" description="Basic residues" evidence="1">
    <location>
        <begin position="172"/>
        <end position="182"/>
    </location>
</feature>
<feature type="region of interest" description="Disordered" evidence="1">
    <location>
        <begin position="138"/>
        <end position="188"/>
    </location>
</feature>
<keyword evidence="2" id="KW-0472">Membrane</keyword>
<sequence length="188" mass="19639">MIRPSRARLTRYACACAGVSCAASASAASGIGTRAAASAASRRAPTSTLWMPRCALSARAAGAPAGVAVSALGLAISVMCDRKNRILIERLPDPAARGFTPIPIRPKVVALIICHRLINSLLINFAGFPKMALPRRDTADPAVRHPEIHTNGGETASATPHALAAIPAPSRPAHKRKRRHVQGIRIAG</sequence>
<keyword evidence="3" id="KW-0732">Signal</keyword>
<evidence type="ECO:0000313" key="5">
    <source>
        <dbReference type="Proteomes" id="UP000256952"/>
    </source>
</evidence>
<feature type="compositionally biased region" description="Basic and acidic residues" evidence="1">
    <location>
        <begin position="138"/>
        <end position="148"/>
    </location>
</feature>
<keyword evidence="2" id="KW-0812">Transmembrane</keyword>
<comment type="caution">
    <text evidence="4">The sequence shown here is derived from an EMBL/GenBank/DDBJ whole genome shotgun (WGS) entry which is preliminary data.</text>
</comment>
<evidence type="ECO:0000256" key="1">
    <source>
        <dbReference type="SAM" id="MobiDB-lite"/>
    </source>
</evidence>